<feature type="transmembrane region" description="Helical" evidence="8">
    <location>
        <begin position="162"/>
        <end position="180"/>
    </location>
</feature>
<keyword evidence="6 8" id="KW-0472">Membrane</keyword>
<comment type="caution">
    <text evidence="9">The sequence shown here is derived from an EMBL/GenBank/DDBJ whole genome shotgun (WGS) entry which is preliminary data.</text>
</comment>
<keyword evidence="3 8" id="KW-0812">Transmembrane</keyword>
<evidence type="ECO:0000256" key="8">
    <source>
        <dbReference type="SAM" id="Phobius"/>
    </source>
</evidence>
<dbReference type="PANTHER" id="PTHR12316">
    <property type="entry name" value="NINJURIN-RELATED"/>
    <property type="match status" value="1"/>
</dbReference>
<dbReference type="AlphaFoldDB" id="A0AAN9Y3G9"/>
<evidence type="ECO:0000313" key="10">
    <source>
        <dbReference type="Proteomes" id="UP001367676"/>
    </source>
</evidence>
<dbReference type="GO" id="GO:0042246">
    <property type="term" value="P:tissue regeneration"/>
    <property type="evidence" value="ECO:0007669"/>
    <property type="project" value="InterPro"/>
</dbReference>
<evidence type="ECO:0000256" key="4">
    <source>
        <dbReference type="ARBA" id="ARBA00022889"/>
    </source>
</evidence>
<dbReference type="Pfam" id="PF04923">
    <property type="entry name" value="Ninjurin"/>
    <property type="match status" value="1"/>
</dbReference>
<protein>
    <recommendedName>
        <fullName evidence="11">Ninjurin 2</fullName>
    </recommendedName>
</protein>
<evidence type="ECO:0008006" key="11">
    <source>
        <dbReference type="Google" id="ProtNLM"/>
    </source>
</evidence>
<comment type="subcellular location">
    <subcellularLocation>
        <location evidence="1">Membrane</location>
        <topology evidence="1">Multi-pass membrane protein</topology>
    </subcellularLocation>
</comment>
<gene>
    <name evidence="9" type="ORF">V9T40_004838</name>
</gene>
<sequence length="208" mass="21967">MSGANQNENSTNQNSAVSGSSSPAITPTQTGDEDNNQAAEGLNSTGAGIEKNADYGSVHGMNNPEKAPLISLDDIPDGFNKYRNKKTFTQGLMDIALFSANANQLRYILEHTSQNAFFYIAAILIVISLILQVGVGLLLLISTRYNISNEDERKLVYRYGNFVMAGIFLITVVNVFIAAFGGPAVAIAGPIAVAAIGSASSNNNISST</sequence>
<evidence type="ECO:0000256" key="2">
    <source>
        <dbReference type="ARBA" id="ARBA00008141"/>
    </source>
</evidence>
<dbReference type="InterPro" id="IPR007007">
    <property type="entry name" value="Ninjurin"/>
</dbReference>
<evidence type="ECO:0000313" key="9">
    <source>
        <dbReference type="EMBL" id="KAK7583875.1"/>
    </source>
</evidence>
<evidence type="ECO:0000256" key="3">
    <source>
        <dbReference type="ARBA" id="ARBA00022692"/>
    </source>
</evidence>
<accession>A0AAN9Y3G9</accession>
<evidence type="ECO:0000256" key="6">
    <source>
        <dbReference type="ARBA" id="ARBA00023136"/>
    </source>
</evidence>
<dbReference type="GO" id="GO:0007155">
    <property type="term" value="P:cell adhesion"/>
    <property type="evidence" value="ECO:0007669"/>
    <property type="project" value="UniProtKB-KW"/>
</dbReference>
<evidence type="ECO:0000256" key="1">
    <source>
        <dbReference type="ARBA" id="ARBA00004141"/>
    </source>
</evidence>
<dbReference type="PANTHER" id="PTHR12316:SF17">
    <property type="entry name" value="NINJURIN C, ISOFORM D"/>
    <property type="match status" value="1"/>
</dbReference>
<keyword evidence="10" id="KW-1185">Reference proteome</keyword>
<dbReference type="GO" id="GO:0016020">
    <property type="term" value="C:membrane"/>
    <property type="evidence" value="ECO:0007669"/>
    <property type="project" value="UniProtKB-SubCell"/>
</dbReference>
<comment type="similarity">
    <text evidence="2">Belongs to the ninjurin family.</text>
</comment>
<proteinExistence type="inferred from homology"/>
<organism evidence="9 10">
    <name type="scientific">Parthenolecanium corni</name>
    <dbReference type="NCBI Taxonomy" id="536013"/>
    <lineage>
        <taxon>Eukaryota</taxon>
        <taxon>Metazoa</taxon>
        <taxon>Ecdysozoa</taxon>
        <taxon>Arthropoda</taxon>
        <taxon>Hexapoda</taxon>
        <taxon>Insecta</taxon>
        <taxon>Pterygota</taxon>
        <taxon>Neoptera</taxon>
        <taxon>Paraneoptera</taxon>
        <taxon>Hemiptera</taxon>
        <taxon>Sternorrhyncha</taxon>
        <taxon>Coccoidea</taxon>
        <taxon>Coccidae</taxon>
        <taxon>Parthenolecanium</taxon>
    </lineage>
</organism>
<keyword evidence="5 8" id="KW-1133">Transmembrane helix</keyword>
<dbReference type="Proteomes" id="UP001367676">
    <property type="component" value="Unassembled WGS sequence"/>
</dbReference>
<feature type="region of interest" description="Disordered" evidence="7">
    <location>
        <begin position="1"/>
        <end position="46"/>
    </location>
</feature>
<evidence type="ECO:0000256" key="7">
    <source>
        <dbReference type="SAM" id="MobiDB-lite"/>
    </source>
</evidence>
<keyword evidence="4" id="KW-0130">Cell adhesion</keyword>
<dbReference type="EMBL" id="JBBCAQ010000032">
    <property type="protein sequence ID" value="KAK7583875.1"/>
    <property type="molecule type" value="Genomic_DNA"/>
</dbReference>
<name>A0AAN9Y3G9_9HEMI</name>
<evidence type="ECO:0000256" key="5">
    <source>
        <dbReference type="ARBA" id="ARBA00022989"/>
    </source>
</evidence>
<feature type="transmembrane region" description="Helical" evidence="8">
    <location>
        <begin position="116"/>
        <end position="141"/>
    </location>
</feature>
<reference evidence="9 10" key="1">
    <citation type="submission" date="2024-03" db="EMBL/GenBank/DDBJ databases">
        <title>Adaptation during the transition from Ophiocordyceps entomopathogen to insect associate is accompanied by gene loss and intensified selection.</title>
        <authorList>
            <person name="Ward C.M."/>
            <person name="Onetto C.A."/>
            <person name="Borneman A.R."/>
        </authorList>
    </citation>
    <scope>NUCLEOTIDE SEQUENCE [LARGE SCALE GENOMIC DNA]</scope>
    <source>
        <strain evidence="9">AWRI1</strain>
        <tissue evidence="9">Single Adult Female</tissue>
    </source>
</reference>